<evidence type="ECO:0000256" key="10">
    <source>
        <dbReference type="ARBA" id="ARBA00023012"/>
    </source>
</evidence>
<gene>
    <name evidence="16" type="ORF">G4D64_15345</name>
    <name evidence="15" type="ORF">H1Z61_15395</name>
</gene>
<keyword evidence="4" id="KW-1003">Cell membrane</keyword>
<dbReference type="SMART" id="SM00304">
    <property type="entry name" value="HAMP"/>
    <property type="match status" value="1"/>
</dbReference>
<protein>
    <recommendedName>
        <fullName evidence="3">histidine kinase</fullName>
        <ecNumber evidence="3">2.7.13.3</ecNumber>
    </recommendedName>
</protein>
<dbReference type="InterPro" id="IPR005467">
    <property type="entry name" value="His_kinase_dom"/>
</dbReference>
<dbReference type="Pfam" id="PF00512">
    <property type="entry name" value="HisKA"/>
    <property type="match status" value="1"/>
</dbReference>
<feature type="domain" description="Histidine kinase" evidence="13">
    <location>
        <begin position="220"/>
        <end position="438"/>
    </location>
</feature>
<dbReference type="InterPro" id="IPR003594">
    <property type="entry name" value="HATPase_dom"/>
</dbReference>
<evidence type="ECO:0000256" key="9">
    <source>
        <dbReference type="ARBA" id="ARBA00022840"/>
    </source>
</evidence>
<keyword evidence="17" id="KW-1185">Reference proteome</keyword>
<reference evidence="16 17" key="1">
    <citation type="submission" date="2020-02" db="EMBL/GenBank/DDBJ databases">
        <title>Bacillus aquiflavi sp. nov., isolated from yellow water of strong flavor Chinese baijiu in Yibin region of China.</title>
        <authorList>
            <person name="Xie J."/>
        </authorList>
    </citation>
    <scope>NUCLEOTIDE SEQUENCE [LARGE SCALE GENOMIC DNA]</scope>
    <source>
        <strain evidence="16 17">3H-10</strain>
    </source>
</reference>
<comment type="catalytic activity">
    <reaction evidence="1">
        <text>ATP + protein L-histidine = ADP + protein N-phospho-L-histidine.</text>
        <dbReference type="EC" id="2.7.13.3"/>
    </reaction>
</comment>
<dbReference type="FunFam" id="3.30.565.10:FF:000006">
    <property type="entry name" value="Sensor histidine kinase WalK"/>
    <property type="match status" value="1"/>
</dbReference>
<dbReference type="CDD" id="cd06225">
    <property type="entry name" value="HAMP"/>
    <property type="match status" value="1"/>
</dbReference>
<keyword evidence="11 12" id="KW-0472">Membrane</keyword>
<keyword evidence="12" id="KW-0812">Transmembrane</keyword>
<dbReference type="EMBL" id="JAAIWN010000049">
    <property type="protein sequence ID" value="NEY82840.1"/>
    <property type="molecule type" value="Genomic_DNA"/>
</dbReference>
<dbReference type="Pfam" id="PF00672">
    <property type="entry name" value="HAMP"/>
    <property type="match status" value="1"/>
</dbReference>
<evidence type="ECO:0000256" key="8">
    <source>
        <dbReference type="ARBA" id="ARBA00022777"/>
    </source>
</evidence>
<dbReference type="Proteomes" id="UP000472971">
    <property type="component" value="Unassembled WGS sequence"/>
</dbReference>
<dbReference type="EC" id="2.7.13.3" evidence="3"/>
<feature type="domain" description="HAMP" evidence="14">
    <location>
        <begin position="153"/>
        <end position="205"/>
    </location>
</feature>
<evidence type="ECO:0000256" key="7">
    <source>
        <dbReference type="ARBA" id="ARBA00022741"/>
    </source>
</evidence>
<dbReference type="Gene3D" id="6.10.340.10">
    <property type="match status" value="1"/>
</dbReference>
<dbReference type="InterPro" id="IPR004358">
    <property type="entry name" value="Sig_transdc_His_kin-like_C"/>
</dbReference>
<sequence length="441" mass="50110">MRSIRIRTFSILSLLLILMLPWVFYVTAHLLTTKSLSFDTNEAQKEDLNKMSRFIETNTENWSDPKWQDDLRGKLQALDMGVEILTESNQKIFQFSPEKNYSFTRAEQFSIMQDGRLLGRVMIFQPNSRVVQMIVAFTGLLLAFFIIGYVMRRFILKPLEKMSLAVRQVAEGDLDVQLPESPIKEITEVHGGIQIMTDSLQESIQKQVELEEERRFIIAAVAHDLRTPLFALRGYLDGLEEGIADSPDKQARYLSVCKEKSAQLARLVEDLFTFTKTEYLEMDLKKNMVNLPILLKKSIDSLNPLAKQNNISIIANYFGDDCMIMGDSYLLERAINNLLDNAVRHTPHSGKIFIQCYKDGNRVVFIVQDTGKGFSSEEIHRVFDPLYRGEASRNRSTGGGGLGLTISRRIVRRHGGDLVVDNHSEGGALIKGWIPAHCSKV</sequence>
<dbReference type="GO" id="GO:0005886">
    <property type="term" value="C:plasma membrane"/>
    <property type="evidence" value="ECO:0007669"/>
    <property type="project" value="UniProtKB-SubCell"/>
</dbReference>
<dbReference type="AlphaFoldDB" id="A0A6B3VX40"/>
<dbReference type="Gene3D" id="1.10.287.130">
    <property type="match status" value="1"/>
</dbReference>
<evidence type="ECO:0000256" key="3">
    <source>
        <dbReference type="ARBA" id="ARBA00012438"/>
    </source>
</evidence>
<evidence type="ECO:0000256" key="6">
    <source>
        <dbReference type="ARBA" id="ARBA00022679"/>
    </source>
</evidence>
<dbReference type="GO" id="GO:0005524">
    <property type="term" value="F:ATP binding"/>
    <property type="evidence" value="ECO:0007669"/>
    <property type="project" value="UniProtKB-KW"/>
</dbReference>
<evidence type="ECO:0000313" key="18">
    <source>
        <dbReference type="Proteomes" id="UP000570010"/>
    </source>
</evidence>
<evidence type="ECO:0000313" key="15">
    <source>
        <dbReference type="EMBL" id="MBA4538478.1"/>
    </source>
</evidence>
<dbReference type="SUPFAM" id="SSF158472">
    <property type="entry name" value="HAMP domain-like"/>
    <property type="match status" value="1"/>
</dbReference>
<organism evidence="16 17">
    <name type="scientific">Bacillus aquiflavi</name>
    <dbReference type="NCBI Taxonomy" id="2672567"/>
    <lineage>
        <taxon>Bacteria</taxon>
        <taxon>Bacillati</taxon>
        <taxon>Bacillota</taxon>
        <taxon>Bacilli</taxon>
        <taxon>Bacillales</taxon>
        <taxon>Bacillaceae</taxon>
        <taxon>Bacillus</taxon>
    </lineage>
</organism>
<dbReference type="CDD" id="cd00082">
    <property type="entry name" value="HisKA"/>
    <property type="match status" value="1"/>
</dbReference>
<evidence type="ECO:0000256" key="2">
    <source>
        <dbReference type="ARBA" id="ARBA00004651"/>
    </source>
</evidence>
<dbReference type="SUPFAM" id="SSF47384">
    <property type="entry name" value="Homodimeric domain of signal transducing histidine kinase"/>
    <property type="match status" value="1"/>
</dbReference>
<dbReference type="RefSeq" id="WP_163243240.1">
    <property type="nucleotide sequence ID" value="NZ_CP082780.1"/>
</dbReference>
<dbReference type="Pfam" id="PF02518">
    <property type="entry name" value="HATPase_c"/>
    <property type="match status" value="1"/>
</dbReference>
<dbReference type="Gene3D" id="3.30.565.10">
    <property type="entry name" value="Histidine kinase-like ATPase, C-terminal domain"/>
    <property type="match status" value="1"/>
</dbReference>
<dbReference type="PROSITE" id="PS50109">
    <property type="entry name" value="HIS_KIN"/>
    <property type="match status" value="1"/>
</dbReference>
<evidence type="ECO:0000256" key="5">
    <source>
        <dbReference type="ARBA" id="ARBA00022553"/>
    </source>
</evidence>
<dbReference type="CDD" id="cd00075">
    <property type="entry name" value="HATPase"/>
    <property type="match status" value="1"/>
</dbReference>
<dbReference type="GO" id="GO:0004721">
    <property type="term" value="F:phosphoprotein phosphatase activity"/>
    <property type="evidence" value="ECO:0007669"/>
    <property type="project" value="TreeGrafter"/>
</dbReference>
<dbReference type="InterPro" id="IPR003660">
    <property type="entry name" value="HAMP_dom"/>
</dbReference>
<evidence type="ECO:0000256" key="1">
    <source>
        <dbReference type="ARBA" id="ARBA00000085"/>
    </source>
</evidence>
<evidence type="ECO:0000259" key="14">
    <source>
        <dbReference type="PROSITE" id="PS50885"/>
    </source>
</evidence>
<dbReference type="EMBL" id="JACEIO010000047">
    <property type="protein sequence ID" value="MBA4538478.1"/>
    <property type="molecule type" value="Genomic_DNA"/>
</dbReference>
<keyword evidence="12" id="KW-1133">Transmembrane helix</keyword>
<feature type="transmembrane region" description="Helical" evidence="12">
    <location>
        <begin position="130"/>
        <end position="151"/>
    </location>
</feature>
<accession>A0A6B3VX40</accession>
<comment type="caution">
    <text evidence="16">The sequence shown here is derived from an EMBL/GenBank/DDBJ whole genome shotgun (WGS) entry which is preliminary data.</text>
</comment>
<evidence type="ECO:0000256" key="12">
    <source>
        <dbReference type="SAM" id="Phobius"/>
    </source>
</evidence>
<dbReference type="PROSITE" id="PS50885">
    <property type="entry name" value="HAMP"/>
    <property type="match status" value="1"/>
</dbReference>
<dbReference type="PANTHER" id="PTHR45453:SF1">
    <property type="entry name" value="PHOSPHATE REGULON SENSOR PROTEIN PHOR"/>
    <property type="match status" value="1"/>
</dbReference>
<comment type="subcellular location">
    <subcellularLocation>
        <location evidence="2">Cell membrane</location>
        <topology evidence="2">Multi-pass membrane protein</topology>
    </subcellularLocation>
</comment>
<keyword evidence="8 16" id="KW-0418">Kinase</keyword>
<keyword evidence="7" id="KW-0547">Nucleotide-binding</keyword>
<keyword evidence="6" id="KW-0808">Transferase</keyword>
<proteinExistence type="predicted"/>
<reference evidence="15 18" key="2">
    <citation type="submission" date="2020-07" db="EMBL/GenBank/DDBJ databases">
        <authorList>
            <person name="Feng H."/>
        </authorList>
    </citation>
    <scope>NUCLEOTIDE SEQUENCE [LARGE SCALE GENOMIC DNA]</scope>
    <source>
        <strain evidence="15">S-12</strain>
        <strain evidence="18">s-12</strain>
    </source>
</reference>
<dbReference type="PANTHER" id="PTHR45453">
    <property type="entry name" value="PHOSPHATE REGULON SENSOR PROTEIN PHOR"/>
    <property type="match status" value="1"/>
</dbReference>
<dbReference type="SMART" id="SM00387">
    <property type="entry name" value="HATPase_c"/>
    <property type="match status" value="1"/>
</dbReference>
<keyword evidence="9" id="KW-0067">ATP-binding</keyword>
<evidence type="ECO:0000256" key="4">
    <source>
        <dbReference type="ARBA" id="ARBA00022475"/>
    </source>
</evidence>
<dbReference type="Proteomes" id="UP000570010">
    <property type="component" value="Unassembled WGS sequence"/>
</dbReference>
<evidence type="ECO:0000256" key="11">
    <source>
        <dbReference type="ARBA" id="ARBA00023136"/>
    </source>
</evidence>
<dbReference type="PRINTS" id="PR00344">
    <property type="entry name" value="BCTRLSENSOR"/>
</dbReference>
<keyword evidence="5" id="KW-0597">Phosphoprotein</keyword>
<dbReference type="InterPro" id="IPR003661">
    <property type="entry name" value="HisK_dim/P_dom"/>
</dbReference>
<evidence type="ECO:0000313" key="16">
    <source>
        <dbReference type="EMBL" id="NEY82840.1"/>
    </source>
</evidence>
<dbReference type="InterPro" id="IPR036890">
    <property type="entry name" value="HATPase_C_sf"/>
</dbReference>
<name>A0A6B3VX40_9BACI</name>
<keyword evidence="10" id="KW-0902">Two-component regulatory system</keyword>
<dbReference type="SMART" id="SM00388">
    <property type="entry name" value="HisKA"/>
    <property type="match status" value="1"/>
</dbReference>
<evidence type="ECO:0000259" key="13">
    <source>
        <dbReference type="PROSITE" id="PS50109"/>
    </source>
</evidence>
<dbReference type="SUPFAM" id="SSF55874">
    <property type="entry name" value="ATPase domain of HSP90 chaperone/DNA topoisomerase II/histidine kinase"/>
    <property type="match status" value="1"/>
</dbReference>
<evidence type="ECO:0000313" key="17">
    <source>
        <dbReference type="Proteomes" id="UP000472971"/>
    </source>
</evidence>
<dbReference type="InterPro" id="IPR050351">
    <property type="entry name" value="BphY/WalK/GraS-like"/>
</dbReference>
<dbReference type="GO" id="GO:0000155">
    <property type="term" value="F:phosphorelay sensor kinase activity"/>
    <property type="evidence" value="ECO:0007669"/>
    <property type="project" value="InterPro"/>
</dbReference>
<dbReference type="GO" id="GO:0016036">
    <property type="term" value="P:cellular response to phosphate starvation"/>
    <property type="evidence" value="ECO:0007669"/>
    <property type="project" value="TreeGrafter"/>
</dbReference>
<dbReference type="InterPro" id="IPR036097">
    <property type="entry name" value="HisK_dim/P_sf"/>
</dbReference>